<evidence type="ECO:0000313" key="10">
    <source>
        <dbReference type="Proteomes" id="UP001058687"/>
    </source>
</evidence>
<dbReference type="PANTHER" id="PTHR10515:SF0">
    <property type="entry name" value="THYMIDINE PHOSPHORYLASE"/>
    <property type="match status" value="1"/>
</dbReference>
<dbReference type="InterPro" id="IPR018090">
    <property type="entry name" value="Pyrmidine_PPas_bac/euk"/>
</dbReference>
<dbReference type="Gene3D" id="3.90.1170.30">
    <property type="entry name" value="Pyrimidine nucleoside phosphorylase-like, C-terminal domain"/>
    <property type="match status" value="1"/>
</dbReference>
<dbReference type="InterPro" id="IPR000053">
    <property type="entry name" value="Thymidine/pyrmidine_PPase"/>
</dbReference>
<dbReference type="SUPFAM" id="SSF47648">
    <property type="entry name" value="Nucleoside phosphorylase/phosphoribosyltransferase N-terminal domain"/>
    <property type="match status" value="1"/>
</dbReference>
<dbReference type="PROSITE" id="PS00647">
    <property type="entry name" value="THYMID_PHOSPHORYLASE"/>
    <property type="match status" value="1"/>
</dbReference>
<evidence type="ECO:0000256" key="5">
    <source>
        <dbReference type="ARBA" id="ARBA00022679"/>
    </source>
</evidence>
<proteinExistence type="inferred from homology"/>
<dbReference type="InterPro" id="IPR013465">
    <property type="entry name" value="Thymidine_Pase"/>
</dbReference>
<protein>
    <recommendedName>
        <fullName evidence="3 7">Thymidine phosphorylase</fullName>
        <ecNumber evidence="3 7">2.4.2.4</ecNumber>
    </recommendedName>
    <alternativeName>
        <fullName evidence="7">TdRPase</fullName>
    </alternativeName>
</protein>
<evidence type="ECO:0000256" key="6">
    <source>
        <dbReference type="ARBA" id="ARBA00048550"/>
    </source>
</evidence>
<dbReference type="InterPro" id="IPR000312">
    <property type="entry name" value="Glycosyl_Trfase_fam3"/>
</dbReference>
<dbReference type="InterPro" id="IPR035902">
    <property type="entry name" value="Nuc_phospho_transferase"/>
</dbReference>
<comment type="function">
    <text evidence="7">The enzymes which catalyze the reversible phosphorolysis of pyrimidine nucleosides are involved in the degradation of these compounds and in their utilization as carbon and energy sources, or in the rescue of pyrimidine bases for nucleotide synthesis.</text>
</comment>
<dbReference type="InterPro" id="IPR017459">
    <property type="entry name" value="Glycosyl_Trfase_fam3_N_dom"/>
</dbReference>
<dbReference type="NCBIfam" id="TIGR02643">
    <property type="entry name" value="T_phosphoryl"/>
    <property type="match status" value="1"/>
</dbReference>
<evidence type="ECO:0000256" key="7">
    <source>
        <dbReference type="HAMAP-Rule" id="MF_01628"/>
    </source>
</evidence>
<comment type="similarity">
    <text evidence="1 7">Belongs to the thymidine/pyrimidine-nucleoside phosphorylase family.</text>
</comment>
<dbReference type="InterPro" id="IPR036320">
    <property type="entry name" value="Glycosyl_Trfase_fam3_N_dom_sf"/>
</dbReference>
<evidence type="ECO:0000313" key="9">
    <source>
        <dbReference type="EMBL" id="UTZ27197.1"/>
    </source>
</evidence>
<keyword evidence="5 7" id="KW-0808">Transferase</keyword>
<dbReference type="AlphaFoldDB" id="A0AAE9N2A1"/>
<name>A0AAE9N2A1_9VIBR</name>
<gene>
    <name evidence="7 9" type="primary">deoA</name>
    <name evidence="9" type="ORF">HB761_10945</name>
</gene>
<dbReference type="GO" id="GO:0004645">
    <property type="term" value="F:1,4-alpha-oligoglucan phosphorylase activity"/>
    <property type="evidence" value="ECO:0007669"/>
    <property type="project" value="InterPro"/>
</dbReference>
<evidence type="ECO:0000256" key="3">
    <source>
        <dbReference type="ARBA" id="ARBA00011892"/>
    </source>
</evidence>
<sequence>MYLPQEIIRKKRDGEVLTADEINFFIQGIANNSVSEGQIAAFAMTIFFNEMTMPERIALTCAMRDSGMVIDWSHMNFGGPIVDKHSTGGVGDVTSLMLGPMVAACGGFVPMISGRGLGHTGGTLDKLESIPGYNITPTNDVFGQVTKDAGVAIIGQTGDLAPADKRVYATRDITATVDNISLITASILSKKLAAGLESLVMDVKVGSGAFMPTYEASEELAKSIVAVANGAGTKTTAILTDMNQVLASSAGNAVEVREAVRFLTGEYRNPRLLEVTMASCAEMLVLGKLAENTEDARAKLMEALDNGKAAECFGKMVAGLGGPVDFVENYDNYLEKAEIIKPVYATETGVVSAMDTRAIGMAVVSMGGGRRVATDEIDYAVGFDNFIRLGEVADSDKPLAVIHARTEEQWEEAAKALRSALTVGGEYTPTPEVYRQIRAEDL</sequence>
<dbReference type="EC" id="2.4.2.4" evidence="3 7"/>
<dbReference type="FunFam" id="3.90.1170.30:FF:000001">
    <property type="entry name" value="Thymidine phosphorylase"/>
    <property type="match status" value="1"/>
</dbReference>
<comment type="subunit">
    <text evidence="2 7">Homodimer.</text>
</comment>
<dbReference type="PIRSF" id="PIRSF000478">
    <property type="entry name" value="TP_PyNP"/>
    <property type="match status" value="1"/>
</dbReference>
<dbReference type="SUPFAM" id="SSF54680">
    <property type="entry name" value="Pyrimidine nucleoside phosphorylase C-terminal domain"/>
    <property type="match status" value="1"/>
</dbReference>
<reference evidence="9" key="1">
    <citation type="submission" date="2020-03" db="EMBL/GenBank/DDBJ databases">
        <title>Five strains of Vibrio campbellii isolated from Mariana Trench.</title>
        <authorList>
            <person name="Liang J."/>
            <person name="Zhang X.-H."/>
        </authorList>
    </citation>
    <scope>NUCLEOTIDE SEQUENCE</scope>
    <source>
        <strain evidence="9">LJC014</strain>
    </source>
</reference>
<dbReference type="NCBIfam" id="NF004490">
    <property type="entry name" value="PRK05820.1"/>
    <property type="match status" value="1"/>
</dbReference>
<dbReference type="Pfam" id="PF07831">
    <property type="entry name" value="PYNP_C"/>
    <property type="match status" value="1"/>
</dbReference>
<comment type="catalytic activity">
    <reaction evidence="6 7">
        <text>thymidine + phosphate = 2-deoxy-alpha-D-ribose 1-phosphate + thymine</text>
        <dbReference type="Rhea" id="RHEA:16037"/>
        <dbReference type="ChEBI" id="CHEBI:17748"/>
        <dbReference type="ChEBI" id="CHEBI:17821"/>
        <dbReference type="ChEBI" id="CHEBI:43474"/>
        <dbReference type="ChEBI" id="CHEBI:57259"/>
        <dbReference type="EC" id="2.4.2.4"/>
    </reaction>
</comment>
<accession>A0AAE9N2A1</accession>
<dbReference type="GO" id="GO:0046104">
    <property type="term" value="P:thymidine metabolic process"/>
    <property type="evidence" value="ECO:0007669"/>
    <property type="project" value="UniProtKB-UniRule"/>
</dbReference>
<dbReference type="NCBIfam" id="TIGR02644">
    <property type="entry name" value="Y_phosphoryl"/>
    <property type="match status" value="1"/>
</dbReference>
<dbReference type="HAMAP" id="MF_01628">
    <property type="entry name" value="Thymid_phosp"/>
    <property type="match status" value="1"/>
</dbReference>
<dbReference type="Gene3D" id="1.20.970.10">
    <property type="entry name" value="Transferase, Pyrimidine Nucleoside Phosphorylase, Chain C"/>
    <property type="match status" value="1"/>
</dbReference>
<dbReference type="EMBL" id="CP050467">
    <property type="protein sequence ID" value="UTZ27197.1"/>
    <property type="molecule type" value="Genomic_DNA"/>
</dbReference>
<evidence type="ECO:0000256" key="4">
    <source>
        <dbReference type="ARBA" id="ARBA00022676"/>
    </source>
</evidence>
<comment type="pathway">
    <text evidence="7">Pyrimidine metabolism; dTMP biosynthesis via salvage pathway; dTMP from thymine: step 1/2.</text>
</comment>
<dbReference type="Gene3D" id="3.40.1030.10">
    <property type="entry name" value="Nucleoside phosphorylase/phosphoribosyltransferase catalytic domain"/>
    <property type="match status" value="1"/>
</dbReference>
<dbReference type="InterPro" id="IPR017872">
    <property type="entry name" value="Pyrmidine_PPase_CS"/>
</dbReference>
<dbReference type="GO" id="GO:0009032">
    <property type="term" value="F:thymidine phosphorylase activity"/>
    <property type="evidence" value="ECO:0007669"/>
    <property type="project" value="UniProtKB-UniRule"/>
</dbReference>
<dbReference type="PANTHER" id="PTHR10515">
    <property type="entry name" value="THYMIDINE PHOSPHORYLASE"/>
    <property type="match status" value="1"/>
</dbReference>
<dbReference type="SUPFAM" id="SSF52418">
    <property type="entry name" value="Nucleoside phosphorylase/phosphoribosyltransferase catalytic domain"/>
    <property type="match status" value="1"/>
</dbReference>
<dbReference type="FunFam" id="3.40.1030.10:FF:000001">
    <property type="entry name" value="Thymidine phosphorylase"/>
    <property type="match status" value="1"/>
</dbReference>
<dbReference type="InterPro" id="IPR036566">
    <property type="entry name" value="PYNP-like_C_sf"/>
</dbReference>
<dbReference type="RefSeq" id="WP_255934048.1">
    <property type="nucleotide sequence ID" value="NZ_CP050467.1"/>
</dbReference>
<dbReference type="Pfam" id="PF02885">
    <property type="entry name" value="Glycos_trans_3N"/>
    <property type="match status" value="1"/>
</dbReference>
<dbReference type="Pfam" id="PF00591">
    <property type="entry name" value="Glycos_transf_3"/>
    <property type="match status" value="1"/>
</dbReference>
<dbReference type="InterPro" id="IPR013102">
    <property type="entry name" value="PYNP_C"/>
</dbReference>
<dbReference type="GO" id="GO:0005829">
    <property type="term" value="C:cytosol"/>
    <property type="evidence" value="ECO:0007669"/>
    <property type="project" value="TreeGrafter"/>
</dbReference>
<evidence type="ECO:0000259" key="8">
    <source>
        <dbReference type="SMART" id="SM00941"/>
    </source>
</evidence>
<dbReference type="GO" id="GO:0006206">
    <property type="term" value="P:pyrimidine nucleobase metabolic process"/>
    <property type="evidence" value="ECO:0007669"/>
    <property type="project" value="InterPro"/>
</dbReference>
<evidence type="ECO:0000256" key="1">
    <source>
        <dbReference type="ARBA" id="ARBA00006915"/>
    </source>
</evidence>
<dbReference type="SMART" id="SM00941">
    <property type="entry name" value="PYNP_C"/>
    <property type="match status" value="1"/>
</dbReference>
<organism evidence="9 10">
    <name type="scientific">Vibrio campbellii</name>
    <dbReference type="NCBI Taxonomy" id="680"/>
    <lineage>
        <taxon>Bacteria</taxon>
        <taxon>Pseudomonadati</taxon>
        <taxon>Pseudomonadota</taxon>
        <taxon>Gammaproteobacteria</taxon>
        <taxon>Vibrionales</taxon>
        <taxon>Vibrionaceae</taxon>
        <taxon>Vibrio</taxon>
    </lineage>
</organism>
<dbReference type="Proteomes" id="UP001058687">
    <property type="component" value="Chromosome 1"/>
</dbReference>
<feature type="domain" description="Pyrimidine nucleoside phosphorylase C-terminal" evidence="8">
    <location>
        <begin position="350"/>
        <end position="424"/>
    </location>
</feature>
<keyword evidence="4 7" id="KW-0328">Glycosyltransferase</keyword>
<evidence type="ECO:0000256" key="2">
    <source>
        <dbReference type="ARBA" id="ARBA00011738"/>
    </source>
</evidence>